<feature type="region of interest" description="Disordered" evidence="1">
    <location>
        <begin position="1"/>
        <end position="23"/>
    </location>
</feature>
<dbReference type="Proteomes" id="UP000266841">
    <property type="component" value="Unassembled WGS sequence"/>
</dbReference>
<evidence type="ECO:0000256" key="1">
    <source>
        <dbReference type="SAM" id="MobiDB-lite"/>
    </source>
</evidence>
<dbReference type="EMBL" id="AGNL01010897">
    <property type="protein sequence ID" value="EJK68742.1"/>
    <property type="molecule type" value="Genomic_DNA"/>
</dbReference>
<feature type="domain" description="EH" evidence="2">
    <location>
        <begin position="55"/>
        <end position="122"/>
    </location>
</feature>
<reference evidence="3 4" key="1">
    <citation type="journal article" date="2012" name="Genome Biol.">
        <title>Genome and low-iron response of an oceanic diatom adapted to chronic iron limitation.</title>
        <authorList>
            <person name="Lommer M."/>
            <person name="Specht M."/>
            <person name="Roy A.S."/>
            <person name="Kraemer L."/>
            <person name="Andreson R."/>
            <person name="Gutowska M.A."/>
            <person name="Wolf J."/>
            <person name="Bergner S.V."/>
            <person name="Schilhabel M.B."/>
            <person name="Klostermeier U.C."/>
            <person name="Beiko R.G."/>
            <person name="Rosenstiel P."/>
            <person name="Hippler M."/>
            <person name="Laroche J."/>
        </authorList>
    </citation>
    <scope>NUCLEOTIDE SEQUENCE [LARGE SCALE GENOMIC DNA]</scope>
    <source>
        <strain evidence="3 4">CCMP1005</strain>
    </source>
</reference>
<feature type="region of interest" description="Disordered" evidence="1">
    <location>
        <begin position="245"/>
        <end position="306"/>
    </location>
</feature>
<comment type="caution">
    <text evidence="3">The sequence shown here is derived from an EMBL/GenBank/DDBJ whole genome shotgun (WGS) entry which is preliminary data.</text>
</comment>
<evidence type="ECO:0000313" key="4">
    <source>
        <dbReference type="Proteomes" id="UP000266841"/>
    </source>
</evidence>
<keyword evidence="4" id="KW-1185">Reference proteome</keyword>
<evidence type="ECO:0000259" key="2">
    <source>
        <dbReference type="Pfam" id="PF12763"/>
    </source>
</evidence>
<dbReference type="InterPro" id="IPR000261">
    <property type="entry name" value="EH_dom"/>
</dbReference>
<organism evidence="3 4">
    <name type="scientific">Thalassiosira oceanica</name>
    <name type="common">Marine diatom</name>
    <dbReference type="NCBI Taxonomy" id="159749"/>
    <lineage>
        <taxon>Eukaryota</taxon>
        <taxon>Sar</taxon>
        <taxon>Stramenopiles</taxon>
        <taxon>Ochrophyta</taxon>
        <taxon>Bacillariophyta</taxon>
        <taxon>Coscinodiscophyceae</taxon>
        <taxon>Thalassiosirophycidae</taxon>
        <taxon>Thalassiosirales</taxon>
        <taxon>Thalassiosiraceae</taxon>
        <taxon>Thalassiosira</taxon>
    </lineage>
</organism>
<dbReference type="OrthoDB" id="49620at2759"/>
<protein>
    <recommendedName>
        <fullName evidence="2">EH domain-containing protein</fullName>
    </recommendedName>
</protein>
<dbReference type="AlphaFoldDB" id="K0TDY9"/>
<sequence>MADHHRPTPLERAHDTTMADHHRPTPLERAHACHILLTRFGVPAPAASSSTDLEEVRVAGRNAVPFLSSSGVERGVLRLIWSVADPENVGTLTARGQFHTLLRLVAMAQAGMLPLLPDSLDDRAKMDLLREALQKTSHLTVNLPTFQAEDSPTVAYLLGTYPAPPSSSTGGGGLDFRAAGTAAWQQHPGAGMPEQPVKQMSVSDAFGSLPEVEDRPLPPLPVATAAVPEEADVAGGDDDFGKFDGAGVEGSAVEGDEGFGQFDSSGHLDSKSYAVTDTQSAVEEDEVGGFGGTNFGPGQLDSNANDEMNAQPAVEDEFGDFDTSNIGLDSNAFDERNAQPAVEDEFGDFGTVNIGQPAATGIGTAAVKDFGGTCSDQPVGAGFGAGGESGQFDSNQLGSSDRLGSISNGDGDTQPAVEDDEFGDFGTSIGQPAATGVGQSREGLPSPDVSFGAGTAQDITKGISEQQQKISQHADPDIGGLETVDVKLAADHVAGIEFGNWGGSEVVSLDDPDTTPLGVAGTISTNSNDQVGVGQVLSISDAFGEIEEDAPLPSLSALSSTVEVVSDEVQSISADPGRAVPKEGGLSNDGRDFGFAEPLDEGTDAALPDVAGDTPAPLNVVADSAEVHSTDSIIEDIYEQHVATEDANNIFSAFDALAPADAPLPLMSDMAFIVPKVTEADTISTKISEEGALGEQNAEESPYSQFRAEDNAPEKNVPEMLSAFDVLGVHDAPLPSLDEL</sequence>
<feature type="region of interest" description="Disordered" evidence="1">
    <location>
        <begin position="689"/>
        <end position="712"/>
    </location>
</feature>
<evidence type="ECO:0000313" key="3">
    <source>
        <dbReference type="EMBL" id="EJK68742.1"/>
    </source>
</evidence>
<name>K0TDY9_THAOC</name>
<proteinExistence type="predicted"/>
<feature type="non-terminal residue" evidence="3">
    <location>
        <position position="740"/>
    </location>
</feature>
<feature type="region of interest" description="Disordered" evidence="1">
    <location>
        <begin position="381"/>
        <end position="454"/>
    </location>
</feature>
<accession>K0TDY9</accession>
<dbReference type="Pfam" id="PF12763">
    <property type="entry name" value="EH"/>
    <property type="match status" value="1"/>
</dbReference>
<gene>
    <name evidence="3" type="ORF">THAOC_10058</name>
</gene>
<dbReference type="Gene3D" id="1.10.238.10">
    <property type="entry name" value="EF-hand"/>
    <property type="match status" value="1"/>
</dbReference>